<feature type="domain" description="Adenylate kinase active site lid" evidence="6">
    <location>
        <begin position="140"/>
        <end position="175"/>
    </location>
</feature>
<dbReference type="GO" id="GO:0004017">
    <property type="term" value="F:AMP kinase activity"/>
    <property type="evidence" value="ECO:0007669"/>
    <property type="project" value="InterPro"/>
</dbReference>
<dbReference type="PRINTS" id="PR00094">
    <property type="entry name" value="ADENYLTKNASE"/>
</dbReference>
<dbReference type="HOGENOM" id="CLU_032354_1_1_1"/>
<name>H2AQA3_KAZAF</name>
<dbReference type="InterPro" id="IPR033690">
    <property type="entry name" value="Adenylat_kinase_CS"/>
</dbReference>
<evidence type="ECO:0000256" key="4">
    <source>
        <dbReference type="ARBA" id="ARBA00023128"/>
    </source>
</evidence>
<comment type="similarity">
    <text evidence="5">Belongs to the adenylate kinase family.</text>
</comment>
<evidence type="ECO:0000313" key="8">
    <source>
        <dbReference type="Proteomes" id="UP000005220"/>
    </source>
</evidence>
<dbReference type="FunCoup" id="H2AQA3">
    <property type="interactions" value="370"/>
</dbReference>
<dbReference type="InterPro" id="IPR027417">
    <property type="entry name" value="P-loop_NTPase"/>
</dbReference>
<gene>
    <name evidence="7" type="primary">KAFR0B02560</name>
    <name evidence="7" type="ORF">KAFR_0B02560</name>
</gene>
<evidence type="ECO:0000256" key="3">
    <source>
        <dbReference type="ARBA" id="ARBA00022777"/>
    </source>
</evidence>
<keyword evidence="2" id="KW-0547">Nucleotide-binding</keyword>
<dbReference type="SUPFAM" id="SSF52540">
    <property type="entry name" value="P-loop containing nucleoside triphosphate hydrolases"/>
    <property type="match status" value="1"/>
</dbReference>
<organism evidence="7 8">
    <name type="scientific">Kazachstania africana (strain ATCC 22294 / BCRC 22015 / CBS 2517 / CECT 1963 / NBRC 1671 / NRRL Y-8276)</name>
    <name type="common">Yeast</name>
    <name type="synonym">Kluyveromyces africanus</name>
    <dbReference type="NCBI Taxonomy" id="1071382"/>
    <lineage>
        <taxon>Eukaryota</taxon>
        <taxon>Fungi</taxon>
        <taxon>Dikarya</taxon>
        <taxon>Ascomycota</taxon>
        <taxon>Saccharomycotina</taxon>
        <taxon>Saccharomycetes</taxon>
        <taxon>Saccharomycetales</taxon>
        <taxon>Saccharomycetaceae</taxon>
        <taxon>Kazachstania</taxon>
    </lineage>
</organism>
<dbReference type="Pfam" id="PF00406">
    <property type="entry name" value="ADK"/>
    <property type="match status" value="1"/>
</dbReference>
<evidence type="ECO:0000259" key="6">
    <source>
        <dbReference type="Pfam" id="PF05191"/>
    </source>
</evidence>
<dbReference type="EMBL" id="HE650822">
    <property type="protein sequence ID" value="CCF56553.1"/>
    <property type="molecule type" value="Genomic_DNA"/>
</dbReference>
<dbReference type="InterPro" id="IPR007862">
    <property type="entry name" value="Adenylate_kinase_lid-dom"/>
</dbReference>
<dbReference type="InterPro" id="IPR006259">
    <property type="entry name" value="Adenyl_kin_sub"/>
</dbReference>
<keyword evidence="3 5" id="KW-0418">Kinase</keyword>
<dbReference type="eggNOG" id="KOG3078">
    <property type="taxonomic scope" value="Eukaryota"/>
</dbReference>
<protein>
    <recommendedName>
        <fullName evidence="6">Adenylate kinase active site lid domain-containing protein</fullName>
    </recommendedName>
</protein>
<reference evidence="7 8" key="1">
    <citation type="journal article" date="2011" name="Proc. Natl. Acad. Sci. U.S.A.">
        <title>Evolutionary erosion of yeast sex chromosomes by mating-type switching accidents.</title>
        <authorList>
            <person name="Gordon J.L."/>
            <person name="Armisen D."/>
            <person name="Proux-Wera E."/>
            <person name="Oheigeartaigh S.S."/>
            <person name="Byrne K.P."/>
            <person name="Wolfe K.H."/>
        </authorList>
    </citation>
    <scope>NUCLEOTIDE SEQUENCE [LARGE SCALE GENOMIC DNA]</scope>
    <source>
        <strain evidence="8">ATCC 22294 / BCRC 22015 / CBS 2517 / CECT 1963 / NBRC 1671 / NRRL Y-8276</strain>
    </source>
</reference>
<evidence type="ECO:0000313" key="7">
    <source>
        <dbReference type="EMBL" id="CCF56553.1"/>
    </source>
</evidence>
<evidence type="ECO:0000256" key="1">
    <source>
        <dbReference type="ARBA" id="ARBA00022679"/>
    </source>
</evidence>
<dbReference type="PROSITE" id="PS00113">
    <property type="entry name" value="ADENYLATE_KINASE"/>
    <property type="match status" value="1"/>
</dbReference>
<dbReference type="GeneID" id="13882934"/>
<sequence length="234" mass="26163">MLPRINPLRLLLLGAPGSGKGTQTKKLKKLLPNILAISSGDLLREQVTKRTKLGKEVLQYIERGELVPDGLISRFVTAQLLKTKSESAQEQVQWLLDGFPRNLDQARSFQNTLRVLNMPLSNVIELKVPKSRILERLASRYIHEASGRTYNLSYNPPKTPGVDDLTGDPLVKRVDDSQVGVITRRLDDYDKFITPLRNYYNELGILSTVSGDTSDEIFPQILQVLNLNAAPAST</sequence>
<dbReference type="STRING" id="1071382.H2AQA3"/>
<dbReference type="OrthoDB" id="439792at2759"/>
<keyword evidence="8" id="KW-1185">Reference proteome</keyword>
<dbReference type="RefSeq" id="XP_003955688.1">
    <property type="nucleotide sequence ID" value="XM_003955639.1"/>
</dbReference>
<dbReference type="Pfam" id="PF05191">
    <property type="entry name" value="ADK_lid"/>
    <property type="match status" value="1"/>
</dbReference>
<dbReference type="CDD" id="cd01428">
    <property type="entry name" value="ADK"/>
    <property type="match status" value="1"/>
</dbReference>
<dbReference type="Gene3D" id="3.40.50.300">
    <property type="entry name" value="P-loop containing nucleotide triphosphate hydrolases"/>
    <property type="match status" value="1"/>
</dbReference>
<dbReference type="FunFam" id="3.40.50.300:FF:000106">
    <property type="entry name" value="Adenylate kinase mitochondrial"/>
    <property type="match status" value="1"/>
</dbReference>
<keyword evidence="4" id="KW-0496">Mitochondrion</keyword>
<dbReference type="InParanoid" id="H2AQA3"/>
<dbReference type="PANTHER" id="PTHR23359">
    <property type="entry name" value="NUCLEOTIDE KINASE"/>
    <property type="match status" value="1"/>
</dbReference>
<dbReference type="InterPro" id="IPR000850">
    <property type="entry name" value="Adenylat/UMP-CMP_kin"/>
</dbReference>
<dbReference type="NCBIfam" id="TIGR01351">
    <property type="entry name" value="adk"/>
    <property type="match status" value="1"/>
</dbReference>
<dbReference type="Proteomes" id="UP000005220">
    <property type="component" value="Chromosome 2"/>
</dbReference>
<proteinExistence type="inferred from homology"/>
<evidence type="ECO:0000256" key="2">
    <source>
        <dbReference type="ARBA" id="ARBA00022741"/>
    </source>
</evidence>
<keyword evidence="1 5" id="KW-0808">Transferase</keyword>
<dbReference type="AlphaFoldDB" id="H2AQA3"/>
<dbReference type="KEGG" id="kaf:KAFR_0B02560"/>
<dbReference type="HAMAP" id="MF_00235">
    <property type="entry name" value="Adenylate_kinase_Adk"/>
    <property type="match status" value="1"/>
</dbReference>
<accession>H2AQA3</accession>
<dbReference type="GO" id="GO:0005524">
    <property type="term" value="F:ATP binding"/>
    <property type="evidence" value="ECO:0007669"/>
    <property type="project" value="InterPro"/>
</dbReference>
<evidence type="ECO:0000256" key="5">
    <source>
        <dbReference type="RuleBase" id="RU003330"/>
    </source>
</evidence>